<protein>
    <submittedName>
        <fullName evidence="1 3">Uncharacterized protein</fullName>
    </submittedName>
</protein>
<name>A0A183JH31_9TREM</name>
<organism evidence="3">
    <name type="scientific">Schistosoma curassoni</name>
    <dbReference type="NCBI Taxonomy" id="6186"/>
    <lineage>
        <taxon>Eukaryota</taxon>
        <taxon>Metazoa</taxon>
        <taxon>Spiralia</taxon>
        <taxon>Lophotrochozoa</taxon>
        <taxon>Platyhelminthes</taxon>
        <taxon>Trematoda</taxon>
        <taxon>Digenea</taxon>
        <taxon>Strigeidida</taxon>
        <taxon>Schistosomatoidea</taxon>
        <taxon>Schistosomatidae</taxon>
        <taxon>Schistosoma</taxon>
    </lineage>
</organism>
<reference evidence="3" key="1">
    <citation type="submission" date="2016-06" db="UniProtKB">
        <authorList>
            <consortium name="WormBaseParasite"/>
        </authorList>
    </citation>
    <scope>IDENTIFICATION</scope>
</reference>
<dbReference type="Proteomes" id="UP000279833">
    <property type="component" value="Unassembled WGS sequence"/>
</dbReference>
<sequence>MNDSFRGGFFEQVIECRRVVILLINIEPKIPPTPTCKQKSIEKYVRI</sequence>
<proteinExistence type="predicted"/>
<evidence type="ECO:0000313" key="2">
    <source>
        <dbReference type="Proteomes" id="UP000279833"/>
    </source>
</evidence>
<accession>A0A183JH31</accession>
<dbReference type="AlphaFoldDB" id="A0A183JH31"/>
<keyword evidence="2" id="KW-1185">Reference proteome</keyword>
<dbReference type="WBParaSite" id="SCUD_0000200301-mRNA-1">
    <property type="protein sequence ID" value="SCUD_0000200301-mRNA-1"/>
    <property type="gene ID" value="SCUD_0000200301"/>
</dbReference>
<dbReference type="EMBL" id="UZAK01001786">
    <property type="protein sequence ID" value="VDO71474.1"/>
    <property type="molecule type" value="Genomic_DNA"/>
</dbReference>
<reference evidence="1 2" key="2">
    <citation type="submission" date="2018-11" db="EMBL/GenBank/DDBJ databases">
        <authorList>
            <consortium name="Pathogen Informatics"/>
        </authorList>
    </citation>
    <scope>NUCLEOTIDE SEQUENCE [LARGE SCALE GENOMIC DNA]</scope>
    <source>
        <strain evidence="1">Dakar</strain>
        <strain evidence="2">Dakar, Senegal</strain>
    </source>
</reference>
<evidence type="ECO:0000313" key="1">
    <source>
        <dbReference type="EMBL" id="VDO71474.1"/>
    </source>
</evidence>
<evidence type="ECO:0000313" key="3">
    <source>
        <dbReference type="WBParaSite" id="SCUD_0000200301-mRNA-1"/>
    </source>
</evidence>
<gene>
    <name evidence="1" type="ORF">SCUD_LOCUS2004</name>
</gene>